<dbReference type="OrthoDB" id="26525at2759"/>
<comment type="caution">
    <text evidence="4">The sequence shown here is derived from an EMBL/GenBank/DDBJ whole genome shotgun (WGS) entry which is preliminary data.</text>
</comment>
<evidence type="ECO:0000313" key="5">
    <source>
        <dbReference type="Proteomes" id="UP000193920"/>
    </source>
</evidence>
<keyword evidence="5" id="KW-1185">Reference proteome</keyword>
<feature type="domain" description="EF-hand" evidence="3">
    <location>
        <begin position="95"/>
        <end position="121"/>
    </location>
</feature>
<dbReference type="AlphaFoldDB" id="A0A1Y2AFJ2"/>
<evidence type="ECO:0000313" key="4">
    <source>
        <dbReference type="EMBL" id="ORY20735.1"/>
    </source>
</evidence>
<dbReference type="Gene3D" id="1.10.238.10">
    <property type="entry name" value="EF-hand"/>
    <property type="match status" value="2"/>
</dbReference>
<keyword evidence="2" id="KW-0106">Calcium</keyword>
<dbReference type="PROSITE" id="PS50222">
    <property type="entry name" value="EF_HAND_2"/>
    <property type="match status" value="4"/>
</dbReference>
<dbReference type="STRING" id="1754190.A0A1Y2AFJ2"/>
<accession>A0A1Y2AFJ2</accession>
<dbReference type="Proteomes" id="UP000193920">
    <property type="component" value="Unassembled WGS sequence"/>
</dbReference>
<sequence length="166" mass="19602">MFFQNVPISQIMFNKYDTDHSGHITIEEFRSMSYDLGYYLSDTELDLAVKTLDKTGSGKINYNDFQSWWKSSDRWNKVKLTDENMTLLSALSGQFQLFDKNKSGSINKDEFKNFWTEVTKSKKVSEVEEREIFEQLDSNKDKQITFNEFVDYVSSKYEGDLSKYFQ</sequence>
<feature type="domain" description="EF-hand" evidence="3">
    <location>
        <begin position="124"/>
        <end position="159"/>
    </location>
</feature>
<evidence type="ECO:0000259" key="3">
    <source>
        <dbReference type="PROSITE" id="PS50222"/>
    </source>
</evidence>
<dbReference type="InterPro" id="IPR018247">
    <property type="entry name" value="EF_Hand_1_Ca_BS"/>
</dbReference>
<dbReference type="EMBL" id="MCOG01000281">
    <property type="protein sequence ID" value="ORY20735.1"/>
    <property type="molecule type" value="Genomic_DNA"/>
</dbReference>
<reference evidence="4 5" key="1">
    <citation type="submission" date="2016-08" db="EMBL/GenBank/DDBJ databases">
        <title>A Parts List for Fungal Cellulosomes Revealed by Comparative Genomics.</title>
        <authorList>
            <consortium name="DOE Joint Genome Institute"/>
            <person name="Haitjema C.H."/>
            <person name="Gilmore S.P."/>
            <person name="Henske J.K."/>
            <person name="Solomon K.V."/>
            <person name="De Groot R."/>
            <person name="Kuo A."/>
            <person name="Mondo S.J."/>
            <person name="Salamov A.A."/>
            <person name="Labutti K."/>
            <person name="Zhao Z."/>
            <person name="Chiniquy J."/>
            <person name="Barry K."/>
            <person name="Brewer H.M."/>
            <person name="Purvine S.O."/>
            <person name="Wright A.T."/>
            <person name="Boxma B."/>
            <person name="Van Alen T."/>
            <person name="Hackstein J.H."/>
            <person name="Baker S.E."/>
            <person name="Grigoriev I.V."/>
            <person name="O'Malley M.A."/>
        </authorList>
    </citation>
    <scope>NUCLEOTIDE SEQUENCE [LARGE SCALE GENOMIC DNA]</scope>
    <source>
        <strain evidence="4 5">G1</strain>
    </source>
</reference>
<dbReference type="InterPro" id="IPR002048">
    <property type="entry name" value="EF_hand_dom"/>
</dbReference>
<evidence type="ECO:0000256" key="1">
    <source>
        <dbReference type="ARBA" id="ARBA00022737"/>
    </source>
</evidence>
<dbReference type="PROSITE" id="PS00018">
    <property type="entry name" value="EF_HAND_1"/>
    <property type="match status" value="3"/>
</dbReference>
<dbReference type="PANTHER" id="PTHR23050">
    <property type="entry name" value="CALCIUM BINDING PROTEIN"/>
    <property type="match status" value="1"/>
</dbReference>
<evidence type="ECO:0000256" key="2">
    <source>
        <dbReference type="ARBA" id="ARBA00022837"/>
    </source>
</evidence>
<dbReference type="GO" id="GO:0005509">
    <property type="term" value="F:calcium ion binding"/>
    <property type="evidence" value="ECO:0007669"/>
    <property type="project" value="InterPro"/>
</dbReference>
<dbReference type="FunFam" id="1.10.238.10:FF:000178">
    <property type="entry name" value="Calmodulin-2 A"/>
    <property type="match status" value="1"/>
</dbReference>
<dbReference type="SUPFAM" id="SSF47473">
    <property type="entry name" value="EF-hand"/>
    <property type="match status" value="1"/>
</dbReference>
<feature type="domain" description="EF-hand" evidence="3">
    <location>
        <begin position="40"/>
        <end position="75"/>
    </location>
</feature>
<name>A0A1Y2AFJ2_9FUNG</name>
<feature type="domain" description="EF-hand" evidence="3">
    <location>
        <begin position="4"/>
        <end position="39"/>
    </location>
</feature>
<dbReference type="GO" id="GO:0043226">
    <property type="term" value="C:organelle"/>
    <property type="evidence" value="ECO:0007669"/>
    <property type="project" value="UniProtKB-ARBA"/>
</dbReference>
<proteinExistence type="predicted"/>
<dbReference type="InterPro" id="IPR011992">
    <property type="entry name" value="EF-hand-dom_pair"/>
</dbReference>
<protein>
    <submittedName>
        <fullName evidence="4">EF-hand</fullName>
    </submittedName>
</protein>
<organism evidence="4 5">
    <name type="scientific">Neocallimastix californiae</name>
    <dbReference type="NCBI Taxonomy" id="1754190"/>
    <lineage>
        <taxon>Eukaryota</taxon>
        <taxon>Fungi</taxon>
        <taxon>Fungi incertae sedis</taxon>
        <taxon>Chytridiomycota</taxon>
        <taxon>Chytridiomycota incertae sedis</taxon>
        <taxon>Neocallimastigomycetes</taxon>
        <taxon>Neocallimastigales</taxon>
        <taxon>Neocallimastigaceae</taxon>
        <taxon>Neocallimastix</taxon>
    </lineage>
</organism>
<keyword evidence="1" id="KW-0677">Repeat</keyword>
<dbReference type="Pfam" id="PF13499">
    <property type="entry name" value="EF-hand_7"/>
    <property type="match status" value="2"/>
</dbReference>
<dbReference type="InterPro" id="IPR050145">
    <property type="entry name" value="Centrin_CML-like"/>
</dbReference>
<dbReference type="SMART" id="SM00054">
    <property type="entry name" value="EFh"/>
    <property type="match status" value="4"/>
</dbReference>
<gene>
    <name evidence="4" type="ORF">LY90DRAFT_676618</name>
</gene>